<comment type="subcellular location">
    <subcellularLocation>
        <location evidence="1">Cell membrane</location>
        <topology evidence="1">Multi-pass membrane protein</topology>
    </subcellularLocation>
</comment>
<feature type="transmembrane region" description="Helical" evidence="9">
    <location>
        <begin position="200"/>
        <end position="217"/>
    </location>
</feature>
<comment type="cofactor">
    <cofactor evidence="7">
        <name>Mg(2+)</name>
        <dbReference type="ChEBI" id="CHEBI:18420"/>
    </cofactor>
</comment>
<feature type="transmembrane region" description="Helical" evidence="9">
    <location>
        <begin position="223"/>
        <end position="244"/>
    </location>
</feature>
<gene>
    <name evidence="10" type="ORF">D0C37_02800</name>
</gene>
<keyword evidence="5 9" id="KW-1133">Transmembrane helix</keyword>
<evidence type="ECO:0000256" key="1">
    <source>
        <dbReference type="ARBA" id="ARBA00004651"/>
    </source>
</evidence>
<accession>A0A385D6Q3</accession>
<feature type="region of interest" description="Disordered" evidence="8">
    <location>
        <begin position="329"/>
        <end position="355"/>
    </location>
</feature>
<feature type="compositionally biased region" description="Basic and acidic residues" evidence="8">
    <location>
        <begin position="339"/>
        <end position="348"/>
    </location>
</feature>
<evidence type="ECO:0000256" key="5">
    <source>
        <dbReference type="ARBA" id="ARBA00022989"/>
    </source>
</evidence>
<dbReference type="GO" id="GO:0005886">
    <property type="term" value="C:plasma membrane"/>
    <property type="evidence" value="ECO:0007669"/>
    <property type="project" value="UniProtKB-SubCell"/>
</dbReference>
<dbReference type="Proteomes" id="UP000259636">
    <property type="component" value="Chromosome"/>
</dbReference>
<keyword evidence="2" id="KW-1003">Cell membrane</keyword>
<feature type="transmembrane region" description="Helical" evidence="9">
    <location>
        <begin position="170"/>
        <end position="188"/>
    </location>
</feature>
<feature type="binding site" evidence="7">
    <location>
        <position position="137"/>
    </location>
    <ligand>
        <name>Mg(2+)</name>
        <dbReference type="ChEBI" id="CHEBI:18420"/>
    </ligand>
</feature>
<dbReference type="GO" id="GO:0016780">
    <property type="term" value="F:phosphotransferase activity, for other substituted phosphate groups"/>
    <property type="evidence" value="ECO:0007669"/>
    <property type="project" value="InterPro"/>
</dbReference>
<evidence type="ECO:0000313" key="11">
    <source>
        <dbReference type="Proteomes" id="UP000259636"/>
    </source>
</evidence>
<dbReference type="GO" id="GO:0009103">
    <property type="term" value="P:lipopolysaccharide biosynthetic process"/>
    <property type="evidence" value="ECO:0007669"/>
    <property type="project" value="TreeGrafter"/>
</dbReference>
<proteinExistence type="predicted"/>
<organism evidence="10 11">
    <name type="scientific">Streptomyces koyangensis</name>
    <dbReference type="NCBI Taxonomy" id="188770"/>
    <lineage>
        <taxon>Bacteria</taxon>
        <taxon>Bacillati</taxon>
        <taxon>Actinomycetota</taxon>
        <taxon>Actinomycetes</taxon>
        <taxon>Kitasatosporales</taxon>
        <taxon>Streptomycetaceae</taxon>
        <taxon>Streptomyces</taxon>
        <taxon>Streptomyces aurantiacus group</taxon>
    </lineage>
</organism>
<feature type="transmembrane region" description="Helical" evidence="9">
    <location>
        <begin position="299"/>
        <end position="317"/>
    </location>
</feature>
<name>A0A385D6Q3_9ACTN</name>
<dbReference type="GO" id="GO:0044038">
    <property type="term" value="P:cell wall macromolecule biosynthetic process"/>
    <property type="evidence" value="ECO:0007669"/>
    <property type="project" value="TreeGrafter"/>
</dbReference>
<dbReference type="InterPro" id="IPR000715">
    <property type="entry name" value="Glycosyl_transferase_4"/>
</dbReference>
<dbReference type="EMBL" id="CP031742">
    <property type="protein sequence ID" value="AXQ53640.1"/>
    <property type="molecule type" value="Genomic_DNA"/>
</dbReference>
<protein>
    <submittedName>
        <fullName evidence="10">Undecaprenyl/decaprenyl-phosphate alpha-N-acetylglucosaminyl 1-phosphate transferase</fullName>
    </submittedName>
</protein>
<dbReference type="AlphaFoldDB" id="A0A385D6Q3"/>
<feature type="transmembrane region" description="Helical" evidence="9">
    <location>
        <begin position="273"/>
        <end position="293"/>
    </location>
</feature>
<evidence type="ECO:0000256" key="9">
    <source>
        <dbReference type="SAM" id="Phobius"/>
    </source>
</evidence>
<dbReference type="GO" id="GO:0071555">
    <property type="term" value="P:cell wall organization"/>
    <property type="evidence" value="ECO:0007669"/>
    <property type="project" value="TreeGrafter"/>
</dbReference>
<evidence type="ECO:0000256" key="8">
    <source>
        <dbReference type="SAM" id="MobiDB-lite"/>
    </source>
</evidence>
<dbReference type="PANTHER" id="PTHR22926:SF3">
    <property type="entry name" value="UNDECAPRENYL-PHOSPHATE ALPHA-N-ACETYLGLUCOSAMINYL 1-PHOSPHATE TRANSFERASE"/>
    <property type="match status" value="1"/>
</dbReference>
<keyword evidence="3 10" id="KW-0808">Transferase</keyword>
<keyword evidence="7" id="KW-0479">Metal-binding</keyword>
<dbReference type="GeneID" id="300113147"/>
<dbReference type="GO" id="GO:0046872">
    <property type="term" value="F:metal ion binding"/>
    <property type="evidence" value="ECO:0007669"/>
    <property type="project" value="UniProtKB-KW"/>
</dbReference>
<keyword evidence="6 9" id="KW-0472">Membrane</keyword>
<evidence type="ECO:0000256" key="3">
    <source>
        <dbReference type="ARBA" id="ARBA00022679"/>
    </source>
</evidence>
<feature type="binding site" evidence="7">
    <location>
        <position position="197"/>
    </location>
    <ligand>
        <name>Mg(2+)</name>
        <dbReference type="ChEBI" id="CHEBI:18420"/>
    </ligand>
</feature>
<evidence type="ECO:0000256" key="4">
    <source>
        <dbReference type="ARBA" id="ARBA00022692"/>
    </source>
</evidence>
<sequence length="355" mass="35411">MLLAAAGALALACVLTELVRRLALARGLTDAPAPHKAHRRPTPHLGGTAVLLATAVTGALACLLGGVRPDGATAALFLTGCAVGAVGLVDDLRPLGPVPRLVTETLAAAVLAAVAGLGPLAGAAAVVWIVLVTNAWNLLDHADGVMASVATATALATAACAALAGRPATALLTLVLAGALTGFLTRNWPPARIFLGDCGALFAGYVLAGAAVLAVSAEGGGRGLAVLPALFAVVLTDTALVVVSRLRAGRSPLRGGTDHTAHRLRLLRLTPRGTAVALATASAATATAALLVHTAVLPPWTLLALLLAAVWAVRLLLRVPVYRAPAPTGPLGRVAGPRTEARLPDAADRAPSLDG</sequence>
<dbReference type="PANTHER" id="PTHR22926">
    <property type="entry name" value="PHOSPHO-N-ACETYLMURAMOYL-PENTAPEPTIDE-TRANSFERASE"/>
    <property type="match status" value="1"/>
</dbReference>
<feature type="transmembrane region" description="Helical" evidence="9">
    <location>
        <begin position="71"/>
        <end position="89"/>
    </location>
</feature>
<feature type="transmembrane region" description="Helical" evidence="9">
    <location>
        <begin position="45"/>
        <end position="64"/>
    </location>
</feature>
<keyword evidence="4 9" id="KW-0812">Transmembrane</keyword>
<reference evidence="10 11" key="1">
    <citation type="submission" date="2018-08" db="EMBL/GenBank/DDBJ databases">
        <authorList>
            <person name="Ferrada E.E."/>
            <person name="Latorre B.A."/>
        </authorList>
    </citation>
    <scope>NUCLEOTIDE SEQUENCE [LARGE SCALE GENOMIC DNA]</scope>
    <source>
        <strain evidence="10 11">VK-A60T</strain>
    </source>
</reference>
<evidence type="ECO:0000256" key="2">
    <source>
        <dbReference type="ARBA" id="ARBA00022475"/>
    </source>
</evidence>
<evidence type="ECO:0000256" key="6">
    <source>
        <dbReference type="ARBA" id="ARBA00023136"/>
    </source>
</evidence>
<dbReference type="CDD" id="cd06853">
    <property type="entry name" value="GT_WecA_like"/>
    <property type="match status" value="1"/>
</dbReference>
<dbReference type="RefSeq" id="WP_117348619.1">
    <property type="nucleotide sequence ID" value="NZ_CP031742.1"/>
</dbReference>
<evidence type="ECO:0000256" key="7">
    <source>
        <dbReference type="PIRSR" id="PIRSR600715-1"/>
    </source>
</evidence>
<feature type="transmembrane region" description="Helical" evidence="9">
    <location>
        <begin position="109"/>
        <end position="132"/>
    </location>
</feature>
<keyword evidence="7" id="KW-0460">Magnesium</keyword>
<dbReference type="Pfam" id="PF00953">
    <property type="entry name" value="Glycos_transf_4"/>
    <property type="match status" value="1"/>
</dbReference>
<evidence type="ECO:0000313" key="10">
    <source>
        <dbReference type="EMBL" id="AXQ53640.1"/>
    </source>
</evidence>
<dbReference type="KEGG" id="sky:D0C37_02800"/>